<dbReference type="SUPFAM" id="SSF81321">
    <property type="entry name" value="Family A G protein-coupled receptor-like"/>
    <property type="match status" value="1"/>
</dbReference>
<accession>B2L3M0</accession>
<name>B2L3M0_PHIRO</name>
<proteinExistence type="predicted"/>
<feature type="transmembrane region" description="Helical" evidence="9">
    <location>
        <begin position="67"/>
        <end position="95"/>
    </location>
</feature>
<evidence type="ECO:0000259" key="10">
    <source>
        <dbReference type="PROSITE" id="PS50262"/>
    </source>
</evidence>
<evidence type="ECO:0000256" key="9">
    <source>
        <dbReference type="SAM" id="Phobius"/>
    </source>
</evidence>
<evidence type="ECO:0000256" key="4">
    <source>
        <dbReference type="ARBA" id="ARBA00022989"/>
    </source>
</evidence>
<evidence type="ECO:0000313" key="11">
    <source>
        <dbReference type="EMBL" id="ACC43973.1"/>
    </source>
</evidence>
<gene>
    <name evidence="11" type="primary">7tmrB_3</name>
</gene>
<evidence type="ECO:0000256" key="2">
    <source>
        <dbReference type="ARBA" id="ARBA00022475"/>
    </source>
</evidence>
<evidence type="ECO:0000256" key="7">
    <source>
        <dbReference type="ARBA" id="ARBA00023170"/>
    </source>
</evidence>
<feature type="transmembrane region" description="Helical" evidence="9">
    <location>
        <begin position="241"/>
        <end position="260"/>
    </location>
</feature>
<dbReference type="Gene3D" id="1.20.1070.10">
    <property type="entry name" value="Rhodopsin 7-helix transmembrane proteins"/>
    <property type="match status" value="1"/>
</dbReference>
<evidence type="ECO:0000256" key="3">
    <source>
        <dbReference type="ARBA" id="ARBA00022692"/>
    </source>
</evidence>
<dbReference type="PANTHER" id="PTHR24228:SF59">
    <property type="entry name" value="NEUROPEPTIDE RECEPTOR 15"/>
    <property type="match status" value="1"/>
</dbReference>
<organism evidence="11">
    <name type="scientific">Philodina roseola</name>
    <name type="common">Rotifer</name>
    <dbReference type="NCBI Taxonomy" id="96448"/>
    <lineage>
        <taxon>Eukaryota</taxon>
        <taxon>Metazoa</taxon>
        <taxon>Spiralia</taxon>
        <taxon>Gnathifera</taxon>
        <taxon>Rotifera</taxon>
        <taxon>Eurotatoria</taxon>
        <taxon>Bdelloidea</taxon>
        <taxon>Philodinida</taxon>
        <taxon>Philodinidae</taxon>
        <taxon>Philodina</taxon>
    </lineage>
</organism>
<dbReference type="CDD" id="cd00637">
    <property type="entry name" value="7tm_classA_rhodopsin-like"/>
    <property type="match status" value="1"/>
</dbReference>
<keyword evidence="6 9" id="KW-0472">Membrane</keyword>
<keyword evidence="7 11" id="KW-0675">Receptor</keyword>
<keyword evidence="5" id="KW-0297">G-protein coupled receptor</keyword>
<sequence length="339" mass="38719">MFHHSEFNEISTTTSMPTTTAAPNRNKDYFMVCSFSGFFALTAVVISSMILILTWHSKPRLHTVRHLLICNTSIASIIYCTIQSMNYIFLIFLPSETSDMSCRWRGYLAYVTICGMSFSYLAQSISRLFISLLSNTHPWTTSYRTHYYLIIVQWLAAILAPLPAILTTDIIFRPGALCWVPLKHTLHVSYTYVVYYSIPALLICLIYLFIYYRVRQSTKNAIIQVRLQHNANRDLEVLRNVLILLAIYLAGGIPTLIFLISTNRVFYLIGIVTISLTIAVEKLVTIVLDRELRHVVRDLFVRKNRQIAPISNTRGLLKGQTIITPTPPALIETVGIVRY</sequence>
<keyword evidence="3 9" id="KW-0812">Transmembrane</keyword>
<feature type="transmembrane region" description="Helical" evidence="9">
    <location>
        <begin position="107"/>
        <end position="126"/>
    </location>
</feature>
<evidence type="ECO:0000256" key="1">
    <source>
        <dbReference type="ARBA" id="ARBA00004651"/>
    </source>
</evidence>
<evidence type="ECO:0000256" key="8">
    <source>
        <dbReference type="ARBA" id="ARBA00023224"/>
    </source>
</evidence>
<keyword evidence="8" id="KW-0807">Transducer</keyword>
<keyword evidence="4 9" id="KW-1133">Transmembrane helix</keyword>
<feature type="transmembrane region" description="Helical" evidence="9">
    <location>
        <begin position="147"/>
        <end position="172"/>
    </location>
</feature>
<dbReference type="PROSITE" id="PS50262">
    <property type="entry name" value="G_PROTEIN_RECEP_F1_2"/>
    <property type="match status" value="1"/>
</dbReference>
<evidence type="ECO:0000256" key="6">
    <source>
        <dbReference type="ARBA" id="ARBA00023136"/>
    </source>
</evidence>
<evidence type="ECO:0000256" key="5">
    <source>
        <dbReference type="ARBA" id="ARBA00023040"/>
    </source>
</evidence>
<feature type="transmembrane region" description="Helical" evidence="9">
    <location>
        <begin position="192"/>
        <end position="212"/>
    </location>
</feature>
<dbReference type="EMBL" id="EU432549">
    <property type="protein sequence ID" value="ACC43973.1"/>
    <property type="molecule type" value="Genomic_DNA"/>
</dbReference>
<dbReference type="InterPro" id="IPR017452">
    <property type="entry name" value="GPCR_Rhodpsn_7TM"/>
</dbReference>
<keyword evidence="2" id="KW-1003">Cell membrane</keyword>
<comment type="subcellular location">
    <subcellularLocation>
        <location evidence="1">Cell membrane</location>
        <topology evidence="1">Multi-pass membrane protein</topology>
    </subcellularLocation>
</comment>
<protein>
    <submittedName>
        <fullName evidence="11">7 transmembrane receptor (Rhodopsin family) B</fullName>
    </submittedName>
</protein>
<dbReference type="GO" id="GO:0004930">
    <property type="term" value="F:G protein-coupled receptor activity"/>
    <property type="evidence" value="ECO:0007669"/>
    <property type="project" value="UniProtKB-KW"/>
</dbReference>
<feature type="domain" description="G-protein coupled receptors family 1 profile" evidence="10">
    <location>
        <begin position="47"/>
        <end position="260"/>
    </location>
</feature>
<dbReference type="GO" id="GO:0005886">
    <property type="term" value="C:plasma membrane"/>
    <property type="evidence" value="ECO:0007669"/>
    <property type="project" value="UniProtKB-SubCell"/>
</dbReference>
<dbReference type="PANTHER" id="PTHR24228">
    <property type="entry name" value="B2 BRADYKININ RECEPTOR/ANGIOTENSIN II RECEPTOR"/>
    <property type="match status" value="1"/>
</dbReference>
<feature type="transmembrane region" description="Helical" evidence="9">
    <location>
        <begin position="29"/>
        <end position="55"/>
    </location>
</feature>
<dbReference type="AlphaFoldDB" id="B2L3M0"/>
<reference evidence="11" key="1">
    <citation type="journal article" date="2008" name="Proc. Natl. Acad. Sci. U.S.A.">
        <title>Evidence for degenerate tetraploidy in bdelloid rotifers.</title>
        <authorList>
            <person name="Mark Welch D.B."/>
            <person name="Mark Welch J.L."/>
            <person name="Meselson M."/>
        </authorList>
    </citation>
    <scope>NUCLEOTIDE SEQUENCE</scope>
    <source>
        <strain evidence="11">MM1</strain>
    </source>
</reference>
<feature type="transmembrane region" description="Helical" evidence="9">
    <location>
        <begin position="266"/>
        <end position="288"/>
    </location>
</feature>